<name>A0ABM1R2X6_CAMSA</name>
<gene>
    <name evidence="3" type="primary">LOC109129538</name>
</gene>
<feature type="compositionally biased region" description="Polar residues" evidence="1">
    <location>
        <begin position="86"/>
        <end position="100"/>
    </location>
</feature>
<feature type="compositionally biased region" description="Low complexity" evidence="1">
    <location>
        <begin position="64"/>
        <end position="74"/>
    </location>
</feature>
<evidence type="ECO:0000313" key="3">
    <source>
        <dbReference type="RefSeq" id="XP_019093364.1"/>
    </source>
</evidence>
<accession>A0ABM1R2X6</accession>
<protein>
    <submittedName>
        <fullName evidence="3">Uncharacterized protein LOC109129538</fullName>
    </submittedName>
</protein>
<feature type="compositionally biased region" description="Basic and acidic residues" evidence="1">
    <location>
        <begin position="29"/>
        <end position="38"/>
    </location>
</feature>
<reference evidence="3" key="2">
    <citation type="submission" date="2025-08" db="UniProtKB">
        <authorList>
            <consortium name="RefSeq"/>
        </authorList>
    </citation>
    <scope>IDENTIFICATION</scope>
    <source>
        <tissue evidence="3">Leaf</tissue>
    </source>
</reference>
<reference evidence="2" key="1">
    <citation type="journal article" date="2014" name="Nat. Commun.">
        <title>The emerging biofuel crop Camelina sativa retains a highly undifferentiated hexaploid genome structure.</title>
        <authorList>
            <person name="Kagale S."/>
            <person name="Koh C."/>
            <person name="Nixon J."/>
            <person name="Bollina V."/>
            <person name="Clarke W.E."/>
            <person name="Tuteja R."/>
            <person name="Spillane C."/>
            <person name="Robinson S.J."/>
            <person name="Links M.G."/>
            <person name="Clarke C."/>
            <person name="Higgins E.E."/>
            <person name="Huebert T."/>
            <person name="Sharpe A.G."/>
            <person name="Parkin I.A."/>
        </authorList>
    </citation>
    <scope>NUCLEOTIDE SEQUENCE [LARGE SCALE GENOMIC DNA]</scope>
    <source>
        <strain evidence="2">cv. DH55</strain>
    </source>
</reference>
<feature type="compositionally biased region" description="Gly residues" evidence="1">
    <location>
        <begin position="118"/>
        <end position="128"/>
    </location>
</feature>
<feature type="region of interest" description="Disordered" evidence="1">
    <location>
        <begin position="1"/>
        <end position="38"/>
    </location>
</feature>
<keyword evidence="2" id="KW-1185">Reference proteome</keyword>
<sequence length="136" mass="13866">MASTPDPRQGTSELESHVVAETPQTTESADQREARRDREMTALWEMVQSLNAHVQALTLTRSNTPPGFTTPTTGALPQTPAAASGSGEQNMAPFSSTIPVRTTVGGSGGGEILRRGRCGGGDGSGGGAAAVSVSEV</sequence>
<evidence type="ECO:0000256" key="1">
    <source>
        <dbReference type="SAM" id="MobiDB-lite"/>
    </source>
</evidence>
<proteinExistence type="predicted"/>
<dbReference type="RefSeq" id="XP_019093364.1">
    <property type="nucleotide sequence ID" value="XM_019237819.1"/>
</dbReference>
<dbReference type="Proteomes" id="UP000694864">
    <property type="component" value="Chromosome 16"/>
</dbReference>
<organism evidence="2 3">
    <name type="scientific">Camelina sativa</name>
    <name type="common">False flax</name>
    <name type="synonym">Myagrum sativum</name>
    <dbReference type="NCBI Taxonomy" id="90675"/>
    <lineage>
        <taxon>Eukaryota</taxon>
        <taxon>Viridiplantae</taxon>
        <taxon>Streptophyta</taxon>
        <taxon>Embryophyta</taxon>
        <taxon>Tracheophyta</taxon>
        <taxon>Spermatophyta</taxon>
        <taxon>Magnoliopsida</taxon>
        <taxon>eudicotyledons</taxon>
        <taxon>Gunneridae</taxon>
        <taxon>Pentapetalae</taxon>
        <taxon>rosids</taxon>
        <taxon>malvids</taxon>
        <taxon>Brassicales</taxon>
        <taxon>Brassicaceae</taxon>
        <taxon>Camelineae</taxon>
        <taxon>Camelina</taxon>
    </lineage>
</organism>
<dbReference type="GeneID" id="109129538"/>
<evidence type="ECO:0000313" key="2">
    <source>
        <dbReference type="Proteomes" id="UP000694864"/>
    </source>
</evidence>
<feature type="region of interest" description="Disordered" evidence="1">
    <location>
        <begin position="61"/>
        <end position="136"/>
    </location>
</feature>